<organism evidence="1 2">
    <name type="scientific">Fodinibius salipaludis</name>
    <dbReference type="NCBI Taxonomy" id="2032627"/>
    <lineage>
        <taxon>Bacteria</taxon>
        <taxon>Pseudomonadati</taxon>
        <taxon>Balneolota</taxon>
        <taxon>Balneolia</taxon>
        <taxon>Balneolales</taxon>
        <taxon>Balneolaceae</taxon>
        <taxon>Fodinibius</taxon>
    </lineage>
</organism>
<dbReference type="OrthoDB" id="1523548at2"/>
<proteinExistence type="predicted"/>
<dbReference type="AlphaFoldDB" id="A0A2A2G9G5"/>
<dbReference type="EMBL" id="NSKE01000006">
    <property type="protein sequence ID" value="PAU93810.1"/>
    <property type="molecule type" value="Genomic_DNA"/>
</dbReference>
<dbReference type="Gene3D" id="2.40.160.50">
    <property type="entry name" value="membrane protein fhac: a member of the omp85/tpsb transporter family"/>
    <property type="match status" value="1"/>
</dbReference>
<keyword evidence="2" id="KW-1185">Reference proteome</keyword>
<accession>A0A2A2G9G5</accession>
<reference evidence="1 2" key="1">
    <citation type="submission" date="2017-08" db="EMBL/GenBank/DDBJ databases">
        <title>Aliifodinibius alkalisoli sp. nov., isolated from saline alkaline soil.</title>
        <authorList>
            <person name="Liu D."/>
            <person name="Zhang G."/>
        </authorList>
    </citation>
    <scope>NUCLEOTIDE SEQUENCE [LARGE SCALE GENOMIC DNA]</scope>
    <source>
        <strain evidence="1 2">WN023</strain>
    </source>
</reference>
<dbReference type="Proteomes" id="UP000218831">
    <property type="component" value="Unassembled WGS sequence"/>
</dbReference>
<protein>
    <recommendedName>
        <fullName evidence="3">Bacterial surface antigen (D15) domain-containing protein</fullName>
    </recommendedName>
</protein>
<comment type="caution">
    <text evidence="1">The sequence shown here is derived from an EMBL/GenBank/DDBJ whole genome shotgun (WGS) entry which is preliminary data.</text>
</comment>
<evidence type="ECO:0000313" key="1">
    <source>
        <dbReference type="EMBL" id="PAU93810.1"/>
    </source>
</evidence>
<gene>
    <name evidence="1" type="ORF">CK503_09040</name>
</gene>
<evidence type="ECO:0008006" key="3">
    <source>
        <dbReference type="Google" id="ProtNLM"/>
    </source>
</evidence>
<sequence>MDNRILKSFYRCITFFLVLFVVGFSISNESFAQDKESSYELLPAPDAWYNSVDGIRLGIRLRGQVSGTFGDGPHRLNAGLWLGTNFPANPVSYYLKYTEPIPSISDFGSEGSISAETSYRTGFQSHGLTFDKRWQTGFNEMNYKELSVGVRGEHRFNEEYLLYQQLWQTQWLYLANATFDLTNTNGLGRYALSLSVDANIAGKADQFLRSEFTLRQNVDLSEKFSLSGRLYSGFATENTAPEYLFTHSFRSARNWMGSGLTRARGTIPPSWMKIGNIQVTGGPNLRGYLKNDIQLLNDGNVPLYTSLSALNLELDYPNPLDKGLKEIPVIGGLIDLRSYLFWDSGTSFGITNIEESNVLSDAGLGFLLSIDIPDYLGKSRGLVLRYDMPFWLSHPGTENAVKFRQVFGIGATISL</sequence>
<dbReference type="RefSeq" id="WP_095606486.1">
    <property type="nucleotide sequence ID" value="NZ_NSKE01000006.1"/>
</dbReference>
<evidence type="ECO:0000313" key="2">
    <source>
        <dbReference type="Proteomes" id="UP000218831"/>
    </source>
</evidence>
<name>A0A2A2G9G5_9BACT</name>